<evidence type="ECO:0000313" key="2">
    <source>
        <dbReference type="Proteomes" id="UP000192501"/>
    </source>
</evidence>
<dbReference type="VEuPathDB" id="MicrosporidiaDB:HERIO_3"/>
<dbReference type="Gene3D" id="2.130.10.10">
    <property type="entry name" value="YVTN repeat-like/Quinoprotein amine dehydrogenase"/>
    <property type="match status" value="1"/>
</dbReference>
<dbReference type="SUPFAM" id="SSF50998">
    <property type="entry name" value="Quinoprotein alcohol dehydrogenase-like"/>
    <property type="match status" value="1"/>
</dbReference>
<gene>
    <name evidence="1" type="ORF">A0H76_302</name>
</gene>
<proteinExistence type="predicted"/>
<comment type="caution">
    <text evidence="1">The sequence shown here is derived from an EMBL/GenBank/DDBJ whole genome shotgun (WGS) entry which is preliminary data.</text>
</comment>
<organism evidence="1 2">
    <name type="scientific">Hepatospora eriocheir</name>
    <dbReference type="NCBI Taxonomy" id="1081669"/>
    <lineage>
        <taxon>Eukaryota</taxon>
        <taxon>Fungi</taxon>
        <taxon>Fungi incertae sedis</taxon>
        <taxon>Microsporidia</taxon>
        <taxon>Hepatosporidae</taxon>
        <taxon>Hepatospora</taxon>
    </lineage>
</organism>
<dbReference type="VEuPathDB" id="MicrosporidiaDB:A0H76_302"/>
<dbReference type="InterPro" id="IPR011047">
    <property type="entry name" value="Quinoprotein_ADH-like_sf"/>
</dbReference>
<accession>A0A1X0QIY4</accession>
<dbReference type="InterPro" id="IPR015943">
    <property type="entry name" value="WD40/YVTN_repeat-like_dom_sf"/>
</dbReference>
<sequence>MIEKYTIKDKIEIFKTVYIRDKNVQNTKFDKFVYFNNYYIFCEGSKLFNNKKTIKFNTDISCIVEVDNLLFVGLSSGDITIYNENMKCISKYFNIKSKITGFAKVSSTEIKKIDDSKNSVGLMNNKDYYLVSSENNYLYVLDLSETNITICIKTSNGIRKVKKVNDILYLICKEKIFKYGTNFLDTHDVIATDANAFNDFILSYEKNSFTLTNGDVSLSKVAHHKRITTIESFNNVIYTISTDGCIKSWTVKDSQIILLNLINLKESLLNIYIEDHRIVLGSADGKVYEKRIANQISENDLKRVNFNYKEIFSANIDNIDNLYFLLRYLKDNKKLKRLLKDMDVDSLTEFVHFCVDYFYYKELRSIIIECVVIIISMYEIELLHNEELLSLLEEKVLEEIYFEEACLLSLGFIN</sequence>
<evidence type="ECO:0000313" key="1">
    <source>
        <dbReference type="EMBL" id="ORD99721.1"/>
    </source>
</evidence>
<dbReference type="Proteomes" id="UP000192501">
    <property type="component" value="Unassembled WGS sequence"/>
</dbReference>
<dbReference type="AlphaFoldDB" id="A0A1X0QIY4"/>
<dbReference type="EMBL" id="LTAI01000125">
    <property type="protein sequence ID" value="ORD99721.1"/>
    <property type="molecule type" value="Genomic_DNA"/>
</dbReference>
<protein>
    <submittedName>
        <fullName evidence="1">Uncharacterized protein</fullName>
    </submittedName>
</protein>
<reference evidence="1 2" key="1">
    <citation type="journal article" date="2017" name="Environ. Microbiol.">
        <title>Decay of the glycolytic pathway and adaptation to intranuclear parasitism within Enterocytozoonidae microsporidia.</title>
        <authorList>
            <person name="Wiredu Boakye D."/>
            <person name="Jaroenlak P."/>
            <person name="Prachumwat A."/>
            <person name="Williams T.A."/>
            <person name="Bateman K.S."/>
            <person name="Itsathitphaisarn O."/>
            <person name="Sritunyalucksana K."/>
            <person name="Paszkiewicz K.H."/>
            <person name="Moore K.A."/>
            <person name="Stentiford G.D."/>
            <person name="Williams B.A."/>
        </authorList>
    </citation>
    <scope>NUCLEOTIDE SEQUENCE [LARGE SCALE GENOMIC DNA]</scope>
    <source>
        <strain evidence="2">canceri</strain>
    </source>
</reference>
<name>A0A1X0QIY4_9MICR</name>